<organism evidence="4 5">
    <name type="scientific">Apiospora hydei</name>
    <dbReference type="NCBI Taxonomy" id="1337664"/>
    <lineage>
        <taxon>Eukaryota</taxon>
        <taxon>Fungi</taxon>
        <taxon>Dikarya</taxon>
        <taxon>Ascomycota</taxon>
        <taxon>Pezizomycotina</taxon>
        <taxon>Sordariomycetes</taxon>
        <taxon>Xylariomycetidae</taxon>
        <taxon>Amphisphaeriales</taxon>
        <taxon>Apiosporaceae</taxon>
        <taxon>Apiospora</taxon>
    </lineage>
</organism>
<dbReference type="CDD" id="cd00067">
    <property type="entry name" value="GAL4"/>
    <property type="match status" value="1"/>
</dbReference>
<feature type="non-terminal residue" evidence="4">
    <location>
        <position position="1"/>
    </location>
</feature>
<keyword evidence="5" id="KW-1185">Reference proteome</keyword>
<dbReference type="Proteomes" id="UP001433268">
    <property type="component" value="Unassembled WGS sequence"/>
</dbReference>
<dbReference type="InterPro" id="IPR052400">
    <property type="entry name" value="Zn2-C6_fungal_TF"/>
</dbReference>
<dbReference type="GeneID" id="92047238"/>
<feature type="region of interest" description="Disordered" evidence="2">
    <location>
        <begin position="1"/>
        <end position="23"/>
    </location>
</feature>
<proteinExistence type="predicted"/>
<feature type="region of interest" description="Disordered" evidence="2">
    <location>
        <begin position="85"/>
        <end position="106"/>
    </location>
</feature>
<evidence type="ECO:0000313" key="4">
    <source>
        <dbReference type="EMBL" id="KAK8075200.1"/>
    </source>
</evidence>
<comment type="caution">
    <text evidence="4">The sequence shown here is derived from an EMBL/GenBank/DDBJ whole genome shotgun (WGS) entry which is preliminary data.</text>
</comment>
<evidence type="ECO:0000256" key="2">
    <source>
        <dbReference type="SAM" id="MobiDB-lite"/>
    </source>
</evidence>
<dbReference type="Gene3D" id="4.10.240.10">
    <property type="entry name" value="Zn(2)-C6 fungal-type DNA-binding domain"/>
    <property type="match status" value="1"/>
</dbReference>
<dbReference type="PROSITE" id="PS00463">
    <property type="entry name" value="ZN2_CY6_FUNGAL_1"/>
    <property type="match status" value="1"/>
</dbReference>
<reference evidence="4 5" key="1">
    <citation type="submission" date="2023-01" db="EMBL/GenBank/DDBJ databases">
        <title>Analysis of 21 Apiospora genomes using comparative genomics revels a genus with tremendous synthesis potential of carbohydrate active enzymes and secondary metabolites.</title>
        <authorList>
            <person name="Sorensen T."/>
        </authorList>
    </citation>
    <scope>NUCLEOTIDE SEQUENCE [LARGE SCALE GENOMIC DNA]</scope>
    <source>
        <strain evidence="4 5">CBS 114990</strain>
    </source>
</reference>
<evidence type="ECO:0000256" key="1">
    <source>
        <dbReference type="ARBA" id="ARBA00023242"/>
    </source>
</evidence>
<protein>
    <recommendedName>
        <fullName evidence="3">Zn(2)-C6 fungal-type domain-containing protein</fullName>
    </recommendedName>
</protein>
<feature type="domain" description="Zn(2)-C6 fungal-type" evidence="3">
    <location>
        <begin position="24"/>
        <end position="54"/>
    </location>
</feature>
<evidence type="ECO:0000259" key="3">
    <source>
        <dbReference type="PROSITE" id="PS50048"/>
    </source>
</evidence>
<dbReference type="EMBL" id="JAQQWN010000007">
    <property type="protein sequence ID" value="KAK8075200.1"/>
    <property type="molecule type" value="Genomic_DNA"/>
</dbReference>
<dbReference type="InterPro" id="IPR021858">
    <property type="entry name" value="Fun_TF"/>
</dbReference>
<accession>A0ABR1VYE5</accession>
<feature type="compositionally biased region" description="Low complexity" evidence="2">
    <location>
        <begin position="94"/>
        <end position="106"/>
    </location>
</feature>
<dbReference type="InterPro" id="IPR001138">
    <property type="entry name" value="Zn2Cys6_DnaBD"/>
</dbReference>
<dbReference type="SUPFAM" id="SSF57701">
    <property type="entry name" value="Zn2/Cys6 DNA-binding domain"/>
    <property type="match status" value="1"/>
</dbReference>
<dbReference type="Pfam" id="PF00172">
    <property type="entry name" value="Zn_clus"/>
    <property type="match status" value="1"/>
</dbReference>
<dbReference type="PANTHER" id="PTHR47657">
    <property type="entry name" value="STEROL REGULATORY ELEMENT-BINDING PROTEIN ECM22"/>
    <property type="match status" value="1"/>
</dbReference>
<dbReference type="Pfam" id="PF11951">
    <property type="entry name" value="Fungal_trans_2"/>
    <property type="match status" value="1"/>
</dbReference>
<dbReference type="PANTHER" id="PTHR47657:SF14">
    <property type="entry name" value="ZN(2)-C6 FUNGAL-TYPE DOMAIN-CONTAINING PROTEIN"/>
    <property type="match status" value="1"/>
</dbReference>
<sequence length="552" mass="60582">GLAWQPNKKTNMPPRRSHKKSRNGCKRCKSRKIKCDEVYPSCGNCVKHGVSCDFENSNFLAVPEIPSPPRSYYYSSPVSSNHDRRIGGSGAWATTSPSSTSCSSPPMTLYRQPSALYPMFSPTSGTNRMLELRLMHHYTTSTYKHMSVMGPGSEAVWRERVPQLAFSSADGASSESGANFLMDVILAVSALHLRTALPNDHTLVRASHAYTAAALSAYNASLSRGIKKSNAEALLITALFITFQATASRVLGDGDRDGMALIKQEPRSPSPDEDQTWAYHSAKRPKYELPLSWFYSFQGVKAILSGSWSWIQSSTVLIPIIQSLPGLDVTLSSEGSTFFGSLLDGLVEELDLLETDPASRILTEQAYHHAVSMLNWAHRIPHTGAPILFMFAISRRFIELLQAHRPRALVILACHFAQVKSLDDVWWLRGLAKREVAGILSLFEEDGDSLNIKAWWTWLQWAMRVAQYDGGGMVPAEIWGIDLALHPAPPSGLSGTSFGGVSHVELLTCMFNSLTTLNTQPSCQSRADATDVLFTTASSVLMANSLVAPLVD</sequence>
<keyword evidence="1" id="KW-0539">Nucleus</keyword>
<gene>
    <name evidence="4" type="ORF">PG997_009863</name>
</gene>
<dbReference type="SMART" id="SM00066">
    <property type="entry name" value="GAL4"/>
    <property type="match status" value="1"/>
</dbReference>
<dbReference type="InterPro" id="IPR036864">
    <property type="entry name" value="Zn2-C6_fun-type_DNA-bd_sf"/>
</dbReference>
<name>A0ABR1VYE5_9PEZI</name>
<dbReference type="RefSeq" id="XP_066666140.1">
    <property type="nucleotide sequence ID" value="XM_066814178.1"/>
</dbReference>
<dbReference type="PROSITE" id="PS50048">
    <property type="entry name" value="ZN2_CY6_FUNGAL_2"/>
    <property type="match status" value="1"/>
</dbReference>
<evidence type="ECO:0000313" key="5">
    <source>
        <dbReference type="Proteomes" id="UP001433268"/>
    </source>
</evidence>